<evidence type="ECO:0000256" key="7">
    <source>
        <dbReference type="ARBA" id="ARBA00023004"/>
    </source>
</evidence>
<dbReference type="EMBL" id="PNBA02000019">
    <property type="protein sequence ID" value="KAG6390735.1"/>
    <property type="molecule type" value="Genomic_DNA"/>
</dbReference>
<evidence type="ECO:0000256" key="9">
    <source>
        <dbReference type="PIRSR" id="PIRSR602403-1"/>
    </source>
</evidence>
<gene>
    <name evidence="10" type="ORF">SASPL_148480</name>
</gene>
<dbReference type="GO" id="GO:0005506">
    <property type="term" value="F:iron ion binding"/>
    <property type="evidence" value="ECO:0007669"/>
    <property type="project" value="InterPro"/>
</dbReference>
<dbReference type="InterPro" id="IPR001128">
    <property type="entry name" value="Cyt_P450"/>
</dbReference>
<evidence type="ECO:0000313" key="10">
    <source>
        <dbReference type="EMBL" id="KAG6390735.1"/>
    </source>
</evidence>
<evidence type="ECO:0000256" key="4">
    <source>
        <dbReference type="ARBA" id="ARBA00022723"/>
    </source>
</evidence>
<dbReference type="PRINTS" id="PR00385">
    <property type="entry name" value="P450"/>
</dbReference>
<dbReference type="GO" id="GO:0004497">
    <property type="term" value="F:monooxygenase activity"/>
    <property type="evidence" value="ECO:0007669"/>
    <property type="project" value="UniProtKB-KW"/>
</dbReference>
<dbReference type="GO" id="GO:0016020">
    <property type="term" value="C:membrane"/>
    <property type="evidence" value="ECO:0007669"/>
    <property type="project" value="UniProtKB-SubCell"/>
</dbReference>
<dbReference type="Pfam" id="PF00067">
    <property type="entry name" value="p450"/>
    <property type="match status" value="1"/>
</dbReference>
<dbReference type="SUPFAM" id="SSF48264">
    <property type="entry name" value="Cytochrome P450"/>
    <property type="match status" value="1"/>
</dbReference>
<organism evidence="10">
    <name type="scientific">Salvia splendens</name>
    <name type="common">Scarlet sage</name>
    <dbReference type="NCBI Taxonomy" id="180675"/>
    <lineage>
        <taxon>Eukaryota</taxon>
        <taxon>Viridiplantae</taxon>
        <taxon>Streptophyta</taxon>
        <taxon>Embryophyta</taxon>
        <taxon>Tracheophyta</taxon>
        <taxon>Spermatophyta</taxon>
        <taxon>Magnoliopsida</taxon>
        <taxon>eudicotyledons</taxon>
        <taxon>Gunneridae</taxon>
        <taxon>Pentapetalae</taxon>
        <taxon>asterids</taxon>
        <taxon>lamiids</taxon>
        <taxon>Lamiales</taxon>
        <taxon>Lamiaceae</taxon>
        <taxon>Nepetoideae</taxon>
        <taxon>Mentheae</taxon>
        <taxon>Salviinae</taxon>
        <taxon>Salvia</taxon>
        <taxon>Salvia subgen. Calosphace</taxon>
        <taxon>core Calosphace</taxon>
    </lineage>
</organism>
<keyword evidence="7 9" id="KW-0408">Iron</keyword>
<keyword evidence="6" id="KW-0560">Oxidoreductase</keyword>
<dbReference type="InterPro" id="IPR052306">
    <property type="entry name" value="CYP450_71D"/>
</dbReference>
<evidence type="ECO:0008006" key="12">
    <source>
        <dbReference type="Google" id="ProtNLM"/>
    </source>
</evidence>
<protein>
    <recommendedName>
        <fullName evidence="12">Cytochrome P450</fullName>
    </recommendedName>
</protein>
<dbReference type="AlphaFoldDB" id="A0A8X8W963"/>
<comment type="caution">
    <text evidence="10">The sequence shown here is derived from an EMBL/GenBank/DDBJ whole genome shotgun (WGS) entry which is preliminary data.</text>
</comment>
<dbReference type="GO" id="GO:0020037">
    <property type="term" value="F:heme binding"/>
    <property type="evidence" value="ECO:0007669"/>
    <property type="project" value="InterPro"/>
</dbReference>
<evidence type="ECO:0000256" key="3">
    <source>
        <dbReference type="ARBA" id="ARBA00022617"/>
    </source>
</evidence>
<dbReference type="Gene3D" id="1.10.630.10">
    <property type="entry name" value="Cytochrome P450"/>
    <property type="match status" value="1"/>
</dbReference>
<keyword evidence="5" id="KW-0735">Signal-anchor</keyword>
<proteinExistence type="inferred from homology"/>
<keyword evidence="8" id="KW-0503">Monooxygenase</keyword>
<reference evidence="10" key="2">
    <citation type="submission" date="2020-08" db="EMBL/GenBank/DDBJ databases">
        <title>Plant Genome Project.</title>
        <authorList>
            <person name="Zhang R.-G."/>
        </authorList>
    </citation>
    <scope>NUCLEOTIDE SEQUENCE</scope>
    <source>
        <strain evidence="10">Huo1</strain>
        <tissue evidence="10">Leaf</tissue>
    </source>
</reference>
<keyword evidence="5" id="KW-0812">Transmembrane</keyword>
<comment type="similarity">
    <text evidence="2">Belongs to the cytochrome P450 family.</text>
</comment>
<comment type="cofactor">
    <cofactor evidence="9">
        <name>heme</name>
        <dbReference type="ChEBI" id="CHEBI:30413"/>
    </cofactor>
</comment>
<feature type="binding site" description="axial binding residue" evidence="9">
    <location>
        <position position="127"/>
    </location>
    <ligand>
        <name>heme</name>
        <dbReference type="ChEBI" id="CHEBI:30413"/>
    </ligand>
    <ligandPart>
        <name>Fe</name>
        <dbReference type="ChEBI" id="CHEBI:18248"/>
    </ligandPart>
</feature>
<keyword evidence="4 9" id="KW-0479">Metal-binding</keyword>
<evidence type="ECO:0000256" key="1">
    <source>
        <dbReference type="ARBA" id="ARBA00004606"/>
    </source>
</evidence>
<accession>A0A8X8W963</accession>
<dbReference type="PANTHER" id="PTHR47953:SF5">
    <property type="entry name" value="CYTOCHROME P450 71AV8-LIKE"/>
    <property type="match status" value="1"/>
</dbReference>
<evidence type="ECO:0000313" key="11">
    <source>
        <dbReference type="Proteomes" id="UP000298416"/>
    </source>
</evidence>
<evidence type="ECO:0000256" key="5">
    <source>
        <dbReference type="ARBA" id="ARBA00022968"/>
    </source>
</evidence>
<evidence type="ECO:0000256" key="2">
    <source>
        <dbReference type="ARBA" id="ARBA00010617"/>
    </source>
</evidence>
<dbReference type="GO" id="GO:0016705">
    <property type="term" value="F:oxidoreductase activity, acting on paired donors, with incorporation or reduction of molecular oxygen"/>
    <property type="evidence" value="ECO:0007669"/>
    <property type="project" value="InterPro"/>
</dbReference>
<sequence length="153" mass="17578">MVELLRHPRTMAEVQAEVRQAMKGNSSFEQNNVVSNMKYLKLVDKEILRLHPPGPMIPRSSNEKHLINGYTILDGAMVLVNVRAMQRDPRNWKDPKKFEPERFEDKAVDFTGGDFEYLPFGTGKRMCPRMTFNLATVESALAQMLHETEKSPD</sequence>
<dbReference type="PANTHER" id="PTHR47953">
    <property type="entry name" value="OS08G0105600 PROTEIN"/>
    <property type="match status" value="1"/>
</dbReference>
<evidence type="ECO:0000256" key="6">
    <source>
        <dbReference type="ARBA" id="ARBA00023002"/>
    </source>
</evidence>
<keyword evidence="3 9" id="KW-0349">Heme</keyword>
<keyword evidence="11" id="KW-1185">Reference proteome</keyword>
<dbReference type="PRINTS" id="PR00465">
    <property type="entry name" value="EP450IV"/>
</dbReference>
<dbReference type="Proteomes" id="UP000298416">
    <property type="component" value="Unassembled WGS sequence"/>
</dbReference>
<dbReference type="InterPro" id="IPR036396">
    <property type="entry name" value="Cyt_P450_sf"/>
</dbReference>
<comment type="subcellular location">
    <subcellularLocation>
        <location evidence="1">Membrane</location>
        <topology evidence="1">Single-pass type II membrane protein</topology>
    </subcellularLocation>
</comment>
<dbReference type="InterPro" id="IPR002403">
    <property type="entry name" value="Cyt_P450_E_grp-IV"/>
</dbReference>
<name>A0A8X8W963_SALSN</name>
<reference evidence="10" key="1">
    <citation type="submission" date="2018-01" db="EMBL/GenBank/DDBJ databases">
        <authorList>
            <person name="Mao J.F."/>
        </authorList>
    </citation>
    <scope>NUCLEOTIDE SEQUENCE</scope>
    <source>
        <strain evidence="10">Huo1</strain>
        <tissue evidence="10">Leaf</tissue>
    </source>
</reference>
<evidence type="ECO:0000256" key="8">
    <source>
        <dbReference type="ARBA" id="ARBA00023033"/>
    </source>
</evidence>